<dbReference type="InterPro" id="IPR000866">
    <property type="entry name" value="AhpC/TSA"/>
</dbReference>
<evidence type="ECO:0000259" key="2">
    <source>
        <dbReference type="PROSITE" id="PS51352"/>
    </source>
</evidence>
<dbReference type="Gene3D" id="3.40.30.10">
    <property type="entry name" value="Glutaredoxin"/>
    <property type="match status" value="1"/>
</dbReference>
<proteinExistence type="predicted"/>
<evidence type="ECO:0000313" key="3">
    <source>
        <dbReference type="EMBL" id="MFC6837327.1"/>
    </source>
</evidence>
<dbReference type="EMBL" id="JBHSXM010000001">
    <property type="protein sequence ID" value="MFC6837327.1"/>
    <property type="molecule type" value="Genomic_DNA"/>
</dbReference>
<dbReference type="Pfam" id="PF00578">
    <property type="entry name" value="AhpC-TSA"/>
    <property type="match status" value="1"/>
</dbReference>
<reference evidence="3 4" key="1">
    <citation type="journal article" date="2019" name="Int. J. Syst. Evol. Microbiol.">
        <title>The Global Catalogue of Microorganisms (GCM) 10K type strain sequencing project: providing services to taxonomists for standard genome sequencing and annotation.</title>
        <authorList>
            <consortium name="The Broad Institute Genomics Platform"/>
            <consortium name="The Broad Institute Genome Sequencing Center for Infectious Disease"/>
            <person name="Wu L."/>
            <person name="Ma J."/>
        </authorList>
    </citation>
    <scope>NUCLEOTIDE SEQUENCE [LARGE SCALE GENOMIC DNA]</scope>
    <source>
        <strain evidence="3 4">PSRA2</strain>
    </source>
</reference>
<gene>
    <name evidence="3" type="ORF">ACFQHK_12505</name>
</gene>
<feature type="domain" description="Thioredoxin" evidence="2">
    <location>
        <begin position="15"/>
        <end position="170"/>
    </location>
</feature>
<evidence type="ECO:0000313" key="4">
    <source>
        <dbReference type="Proteomes" id="UP001596406"/>
    </source>
</evidence>
<dbReference type="Proteomes" id="UP001596406">
    <property type="component" value="Unassembled WGS sequence"/>
</dbReference>
<dbReference type="AlphaFoldDB" id="A0ABD5UDS4"/>
<organism evidence="3 4">
    <name type="scientific">Halomarina ordinaria</name>
    <dbReference type="NCBI Taxonomy" id="3033939"/>
    <lineage>
        <taxon>Archaea</taxon>
        <taxon>Methanobacteriati</taxon>
        <taxon>Methanobacteriota</taxon>
        <taxon>Stenosarchaea group</taxon>
        <taxon>Halobacteria</taxon>
        <taxon>Halobacteriales</taxon>
        <taxon>Natronomonadaceae</taxon>
        <taxon>Halomarina</taxon>
    </lineage>
</organism>
<dbReference type="SUPFAM" id="SSF52833">
    <property type="entry name" value="Thioredoxin-like"/>
    <property type="match status" value="1"/>
</dbReference>
<keyword evidence="1" id="KW-0676">Redox-active center</keyword>
<dbReference type="RefSeq" id="WP_304448992.1">
    <property type="nucleotide sequence ID" value="NZ_JARRAH010000001.1"/>
</dbReference>
<keyword evidence="4" id="KW-1185">Reference proteome</keyword>
<dbReference type="PANTHER" id="PTHR43110:SF1">
    <property type="entry name" value="THIOL PEROXIDASE"/>
    <property type="match status" value="1"/>
</dbReference>
<name>A0ABD5UDS4_9EURY</name>
<sequence length="170" mass="18886">MVDFDVVDLGPVDHPAVGESAPDFTRPLVNAEYWEDTSFSALYEEGPVLLVFHTMDGAFPSTYLWNEVRDRGWTDRLRVVGLSVSSPYEHKTLIEERGVDATLFSDPANGVAERYGIANDLDGMTGVSEPRPAVFLVDTEGTVQYAWVAAEWPEFPDYDEVEAAIDEHVA</sequence>
<protein>
    <submittedName>
        <fullName evidence="3">Redoxin domain-containing protein</fullName>
    </submittedName>
</protein>
<dbReference type="InterPro" id="IPR013766">
    <property type="entry name" value="Thioredoxin_domain"/>
</dbReference>
<dbReference type="InterPro" id="IPR036249">
    <property type="entry name" value="Thioredoxin-like_sf"/>
</dbReference>
<dbReference type="InterPro" id="IPR050455">
    <property type="entry name" value="Tpx_Peroxidase_subfamily"/>
</dbReference>
<comment type="caution">
    <text evidence="3">The sequence shown here is derived from an EMBL/GenBank/DDBJ whole genome shotgun (WGS) entry which is preliminary data.</text>
</comment>
<evidence type="ECO:0000256" key="1">
    <source>
        <dbReference type="ARBA" id="ARBA00023284"/>
    </source>
</evidence>
<accession>A0ABD5UDS4</accession>
<dbReference type="PROSITE" id="PS51352">
    <property type="entry name" value="THIOREDOXIN_2"/>
    <property type="match status" value="1"/>
</dbReference>
<dbReference type="PANTHER" id="PTHR43110">
    <property type="entry name" value="THIOL PEROXIDASE"/>
    <property type="match status" value="1"/>
</dbReference>